<dbReference type="RefSeq" id="WP_353865535.1">
    <property type="nucleotide sequence ID" value="NZ_CP088295.1"/>
</dbReference>
<proteinExistence type="predicted"/>
<dbReference type="Pfam" id="PF07819">
    <property type="entry name" value="PGAP1"/>
    <property type="match status" value="1"/>
</dbReference>
<name>A0ABY5PKB2_9ACTN</name>
<protein>
    <submittedName>
        <fullName evidence="2">GPI inositol-deacylase</fullName>
    </submittedName>
</protein>
<sequence length="294" mass="32030">MQLRAGGRPVDADAAALARAYPGAAPRVVVFVHGLGGNEDVWRLDPLGRETPDRLVYGDQLRAELGVTPVYVRYNTGRRISDNGQDLAALLEALVEHWPVPVDDLAIVGHSMGGLVARAACHVASRDGDAWLERTRHIVCLGSPHAGAPLERGANLLGHTLRAVPETRTWGEMVNARSVGIKDLRFGAVAREDWDGHDPDELLTDRRTMVMPPPGVTVHVISACVTADRDQPFGRVIGDLLVQERSALGPRRSHPLHRSAEDHRHLDGAHHWTLLSHPDVGQALCDWLRPVSVA</sequence>
<evidence type="ECO:0000259" key="1">
    <source>
        <dbReference type="Pfam" id="PF07819"/>
    </source>
</evidence>
<evidence type="ECO:0000313" key="3">
    <source>
        <dbReference type="Proteomes" id="UP001058860"/>
    </source>
</evidence>
<gene>
    <name evidence="2" type="ORF">LRS13_05930</name>
</gene>
<keyword evidence="3" id="KW-1185">Reference proteome</keyword>
<dbReference type="EMBL" id="CP088295">
    <property type="protein sequence ID" value="UUY05066.1"/>
    <property type="molecule type" value="Genomic_DNA"/>
</dbReference>
<accession>A0ABY5PKB2</accession>
<reference evidence="3" key="1">
    <citation type="submission" date="2021-11" db="EMBL/GenBank/DDBJ databases">
        <title>Cultivation dependent microbiological survey of springs from the worlds oldest radium mine currently devoted to the extraction of radon-saturated water.</title>
        <authorList>
            <person name="Kapinusova G."/>
            <person name="Smrhova T."/>
            <person name="Strejcek M."/>
            <person name="Suman J."/>
            <person name="Jani K."/>
            <person name="Pajer P."/>
            <person name="Uhlik O."/>
        </authorList>
    </citation>
    <scope>NUCLEOTIDE SEQUENCE [LARGE SCALE GENOMIC DNA]</scope>
    <source>
        <strain evidence="3">J379</strain>
    </source>
</reference>
<dbReference type="InterPro" id="IPR029058">
    <property type="entry name" value="AB_hydrolase_fold"/>
</dbReference>
<dbReference type="InterPro" id="IPR012908">
    <property type="entry name" value="PGAP1-ab_dom-like"/>
</dbReference>
<dbReference type="Proteomes" id="UP001058860">
    <property type="component" value="Chromosome"/>
</dbReference>
<dbReference type="SUPFAM" id="SSF53474">
    <property type="entry name" value="alpha/beta-Hydrolases"/>
    <property type="match status" value="1"/>
</dbReference>
<organism evidence="2 3">
    <name type="scientific">Svornostia abyssi</name>
    <dbReference type="NCBI Taxonomy" id="2898438"/>
    <lineage>
        <taxon>Bacteria</taxon>
        <taxon>Bacillati</taxon>
        <taxon>Actinomycetota</taxon>
        <taxon>Thermoleophilia</taxon>
        <taxon>Solirubrobacterales</taxon>
        <taxon>Baekduiaceae</taxon>
        <taxon>Svornostia</taxon>
    </lineage>
</organism>
<evidence type="ECO:0000313" key="2">
    <source>
        <dbReference type="EMBL" id="UUY05066.1"/>
    </source>
</evidence>
<dbReference type="Gene3D" id="3.40.50.1820">
    <property type="entry name" value="alpha/beta hydrolase"/>
    <property type="match status" value="1"/>
</dbReference>
<feature type="domain" description="GPI inositol-deacylase PGAP1-like alpha/beta" evidence="1">
    <location>
        <begin position="27"/>
        <end position="195"/>
    </location>
</feature>